<evidence type="ECO:0000313" key="6">
    <source>
        <dbReference type="EMBL" id="MBK4735524.1"/>
    </source>
</evidence>
<accession>A0A934SZF3</accession>
<gene>
    <name evidence="6" type="ORF">JJB74_12950</name>
</gene>
<feature type="domain" description="HTH lysR-type" evidence="5">
    <location>
        <begin position="1"/>
        <end position="40"/>
    </location>
</feature>
<keyword evidence="7" id="KW-1185">Reference proteome</keyword>
<reference evidence="6" key="1">
    <citation type="submission" date="2021-01" db="EMBL/GenBank/DDBJ databases">
        <title>Genome sequence of strain Noviherbaspirillum sp. DKR-6.</title>
        <authorList>
            <person name="Chaudhary D.K."/>
        </authorList>
    </citation>
    <scope>NUCLEOTIDE SEQUENCE</scope>
    <source>
        <strain evidence="6">DKR-6</strain>
    </source>
</reference>
<protein>
    <submittedName>
        <fullName evidence="6">LysR family transcriptional regulator</fullName>
    </submittedName>
</protein>
<keyword evidence="3" id="KW-0238">DNA-binding</keyword>
<dbReference type="GO" id="GO:0003700">
    <property type="term" value="F:DNA-binding transcription factor activity"/>
    <property type="evidence" value="ECO:0007669"/>
    <property type="project" value="InterPro"/>
</dbReference>
<dbReference type="RefSeq" id="WP_200592273.1">
    <property type="nucleotide sequence ID" value="NZ_JAEPBG010000004.1"/>
</dbReference>
<sequence>MEAARELSINGSAVSSSIQALEEARGTLLFERINRGVIPTEAGARLYASIPSLLQRHLQRNARHTRSQWPAPTCCHSVCPEFRSYLDLAKAACVLLSHPGIDL</sequence>
<evidence type="ECO:0000256" key="4">
    <source>
        <dbReference type="ARBA" id="ARBA00023163"/>
    </source>
</evidence>
<dbReference type="Gene3D" id="1.10.10.10">
    <property type="entry name" value="Winged helix-like DNA-binding domain superfamily/Winged helix DNA-binding domain"/>
    <property type="match status" value="1"/>
</dbReference>
<comment type="caution">
    <text evidence="6">The sequence shown here is derived from an EMBL/GenBank/DDBJ whole genome shotgun (WGS) entry which is preliminary data.</text>
</comment>
<dbReference type="InterPro" id="IPR000847">
    <property type="entry name" value="LysR_HTH_N"/>
</dbReference>
<dbReference type="Pfam" id="PF00126">
    <property type="entry name" value="HTH_1"/>
    <property type="match status" value="1"/>
</dbReference>
<organism evidence="6 7">
    <name type="scientific">Noviherbaspirillum pedocola</name>
    <dbReference type="NCBI Taxonomy" id="2801341"/>
    <lineage>
        <taxon>Bacteria</taxon>
        <taxon>Pseudomonadati</taxon>
        <taxon>Pseudomonadota</taxon>
        <taxon>Betaproteobacteria</taxon>
        <taxon>Burkholderiales</taxon>
        <taxon>Oxalobacteraceae</taxon>
        <taxon>Noviherbaspirillum</taxon>
    </lineage>
</organism>
<evidence type="ECO:0000256" key="3">
    <source>
        <dbReference type="ARBA" id="ARBA00023125"/>
    </source>
</evidence>
<dbReference type="PANTHER" id="PTHR30126">
    <property type="entry name" value="HTH-TYPE TRANSCRIPTIONAL REGULATOR"/>
    <property type="match status" value="1"/>
</dbReference>
<evidence type="ECO:0000256" key="1">
    <source>
        <dbReference type="ARBA" id="ARBA00009437"/>
    </source>
</evidence>
<evidence type="ECO:0000313" key="7">
    <source>
        <dbReference type="Proteomes" id="UP000622890"/>
    </source>
</evidence>
<dbReference type="InterPro" id="IPR036390">
    <property type="entry name" value="WH_DNA-bd_sf"/>
</dbReference>
<evidence type="ECO:0000256" key="2">
    <source>
        <dbReference type="ARBA" id="ARBA00023015"/>
    </source>
</evidence>
<evidence type="ECO:0000259" key="5">
    <source>
        <dbReference type="PROSITE" id="PS50931"/>
    </source>
</evidence>
<comment type="similarity">
    <text evidence="1">Belongs to the LysR transcriptional regulatory family.</text>
</comment>
<dbReference type="EMBL" id="JAEPBG010000004">
    <property type="protein sequence ID" value="MBK4735524.1"/>
    <property type="molecule type" value="Genomic_DNA"/>
</dbReference>
<dbReference type="SUPFAM" id="SSF46785">
    <property type="entry name" value="Winged helix' DNA-binding domain"/>
    <property type="match status" value="1"/>
</dbReference>
<keyword evidence="4" id="KW-0804">Transcription</keyword>
<name>A0A934SZF3_9BURK</name>
<proteinExistence type="inferred from homology"/>
<dbReference type="PROSITE" id="PS50931">
    <property type="entry name" value="HTH_LYSR"/>
    <property type="match status" value="1"/>
</dbReference>
<dbReference type="GO" id="GO:0000976">
    <property type="term" value="F:transcription cis-regulatory region binding"/>
    <property type="evidence" value="ECO:0007669"/>
    <property type="project" value="TreeGrafter"/>
</dbReference>
<keyword evidence="2" id="KW-0805">Transcription regulation</keyword>
<dbReference type="PANTHER" id="PTHR30126:SF40">
    <property type="entry name" value="HTH-TYPE TRANSCRIPTIONAL REGULATOR GLTR"/>
    <property type="match status" value="1"/>
</dbReference>
<dbReference type="Proteomes" id="UP000622890">
    <property type="component" value="Unassembled WGS sequence"/>
</dbReference>
<dbReference type="AlphaFoldDB" id="A0A934SZF3"/>
<dbReference type="InterPro" id="IPR036388">
    <property type="entry name" value="WH-like_DNA-bd_sf"/>
</dbReference>